<dbReference type="RefSeq" id="WP_066228275.1">
    <property type="nucleotide sequence ID" value="NZ_JARTFQ010000006.1"/>
</dbReference>
<name>A0ABU6NW47_9BACI</name>
<evidence type="ECO:0000313" key="2">
    <source>
        <dbReference type="Proteomes" id="UP001342826"/>
    </source>
</evidence>
<proteinExistence type="predicted"/>
<dbReference type="EMBL" id="JARTFS010000006">
    <property type="protein sequence ID" value="MED4401352.1"/>
    <property type="molecule type" value="Genomic_DNA"/>
</dbReference>
<protein>
    <submittedName>
        <fullName evidence="1">Uncharacterized protein</fullName>
    </submittedName>
</protein>
<reference evidence="1 2" key="1">
    <citation type="submission" date="2023-03" db="EMBL/GenBank/DDBJ databases">
        <title>Bacillus Genome Sequencing.</title>
        <authorList>
            <person name="Dunlap C."/>
        </authorList>
    </citation>
    <scope>NUCLEOTIDE SEQUENCE [LARGE SCALE GENOMIC DNA]</scope>
    <source>
        <strain evidence="1 2">NRS-1717</strain>
    </source>
</reference>
<dbReference type="Proteomes" id="UP001342826">
    <property type="component" value="Unassembled WGS sequence"/>
</dbReference>
<evidence type="ECO:0000313" key="1">
    <source>
        <dbReference type="EMBL" id="MED4401352.1"/>
    </source>
</evidence>
<sequence length="100" mass="11681">MKVHAYDVDESGLIVEYYLIEVDDEGTPIEEELEHLITAQLPQPNFYRPKWTGTEWIEDKTQAEFDEEALLELLIPSITEIENAEFEIKILTILMEVELI</sequence>
<accession>A0ABU6NW47</accession>
<comment type="caution">
    <text evidence="1">The sequence shown here is derived from an EMBL/GenBank/DDBJ whole genome shotgun (WGS) entry which is preliminary data.</text>
</comment>
<gene>
    <name evidence="1" type="ORF">P9271_08500</name>
</gene>
<organism evidence="1 2">
    <name type="scientific">Metabacillus fastidiosus</name>
    <dbReference type="NCBI Taxonomy" id="1458"/>
    <lineage>
        <taxon>Bacteria</taxon>
        <taxon>Bacillati</taxon>
        <taxon>Bacillota</taxon>
        <taxon>Bacilli</taxon>
        <taxon>Bacillales</taxon>
        <taxon>Bacillaceae</taxon>
        <taxon>Metabacillus</taxon>
    </lineage>
</organism>
<keyword evidence="2" id="KW-1185">Reference proteome</keyword>
<dbReference type="GeneID" id="301140764"/>